<reference evidence="2 3" key="1">
    <citation type="submission" date="2019-05" db="EMBL/GenBank/DDBJ databases">
        <title>Another draft genome of Portunus trituberculatus and its Hox gene families provides insights of decapod evolution.</title>
        <authorList>
            <person name="Jeong J.-H."/>
            <person name="Song I."/>
            <person name="Kim S."/>
            <person name="Choi T."/>
            <person name="Kim D."/>
            <person name="Ryu S."/>
            <person name="Kim W."/>
        </authorList>
    </citation>
    <scope>NUCLEOTIDE SEQUENCE [LARGE SCALE GENOMIC DNA]</scope>
    <source>
        <tissue evidence="2">Muscle</tissue>
    </source>
</reference>
<feature type="transmembrane region" description="Helical" evidence="1">
    <location>
        <begin position="29"/>
        <end position="47"/>
    </location>
</feature>
<keyword evidence="1" id="KW-0472">Membrane</keyword>
<name>A0A5B7CR64_PORTR</name>
<keyword evidence="1" id="KW-1133">Transmembrane helix</keyword>
<proteinExistence type="predicted"/>
<dbReference type="EMBL" id="VSRR010000095">
    <property type="protein sequence ID" value="MPC09973.1"/>
    <property type="molecule type" value="Genomic_DNA"/>
</dbReference>
<evidence type="ECO:0000256" key="1">
    <source>
        <dbReference type="SAM" id="Phobius"/>
    </source>
</evidence>
<comment type="caution">
    <text evidence="2">The sequence shown here is derived from an EMBL/GenBank/DDBJ whole genome shotgun (WGS) entry which is preliminary data.</text>
</comment>
<keyword evidence="3" id="KW-1185">Reference proteome</keyword>
<protein>
    <submittedName>
        <fullName evidence="2">Uncharacterized protein</fullName>
    </submittedName>
</protein>
<evidence type="ECO:0000313" key="3">
    <source>
        <dbReference type="Proteomes" id="UP000324222"/>
    </source>
</evidence>
<dbReference type="AlphaFoldDB" id="A0A5B7CR64"/>
<evidence type="ECO:0000313" key="2">
    <source>
        <dbReference type="EMBL" id="MPC09973.1"/>
    </source>
</evidence>
<accession>A0A5B7CR64</accession>
<keyword evidence="1" id="KW-0812">Transmembrane</keyword>
<dbReference type="Proteomes" id="UP000324222">
    <property type="component" value="Unassembled WGS sequence"/>
</dbReference>
<gene>
    <name evidence="2" type="ORF">E2C01_002595</name>
</gene>
<organism evidence="2 3">
    <name type="scientific">Portunus trituberculatus</name>
    <name type="common">Swimming crab</name>
    <name type="synonym">Neptunus trituberculatus</name>
    <dbReference type="NCBI Taxonomy" id="210409"/>
    <lineage>
        <taxon>Eukaryota</taxon>
        <taxon>Metazoa</taxon>
        <taxon>Ecdysozoa</taxon>
        <taxon>Arthropoda</taxon>
        <taxon>Crustacea</taxon>
        <taxon>Multicrustacea</taxon>
        <taxon>Malacostraca</taxon>
        <taxon>Eumalacostraca</taxon>
        <taxon>Eucarida</taxon>
        <taxon>Decapoda</taxon>
        <taxon>Pleocyemata</taxon>
        <taxon>Brachyura</taxon>
        <taxon>Eubrachyura</taxon>
        <taxon>Portunoidea</taxon>
        <taxon>Portunidae</taxon>
        <taxon>Portuninae</taxon>
        <taxon>Portunus</taxon>
    </lineage>
</organism>
<sequence>MLDLTMQYLHILILSSSSSFHSITPSTTISTITCVLPVIFNGSLLILKMPSDERRNASI</sequence>